<dbReference type="EMBL" id="LGCM01000003">
    <property type="protein sequence ID" value="KPL91520.1"/>
    <property type="molecule type" value="Genomic_DNA"/>
</dbReference>
<evidence type="ECO:0000313" key="9">
    <source>
        <dbReference type="Proteomes" id="UP000050501"/>
    </source>
</evidence>
<feature type="domain" description="Multidrug resistance protein MdtA-like barrel-sandwich hybrid" evidence="5">
    <location>
        <begin position="66"/>
        <end position="312"/>
    </location>
</feature>
<evidence type="ECO:0000259" key="5">
    <source>
        <dbReference type="Pfam" id="PF25917"/>
    </source>
</evidence>
<dbReference type="InterPro" id="IPR006143">
    <property type="entry name" value="RND_pump_MFP"/>
</dbReference>
<accession>A0A0M9U2X1</accession>
<proteinExistence type="inferred from homology"/>
<dbReference type="EMBL" id="DF967975">
    <property type="protein sequence ID" value="GAP19166.1"/>
    <property type="molecule type" value="Genomic_DNA"/>
</dbReference>
<evidence type="ECO:0000313" key="8">
    <source>
        <dbReference type="EMBL" id="KPL91520.1"/>
    </source>
</evidence>
<feature type="domain" description="Multidrug resistance protein MdtA-like C-terminal permuted SH3" evidence="6">
    <location>
        <begin position="408"/>
        <end position="469"/>
    </location>
</feature>
<dbReference type="InterPro" id="IPR058627">
    <property type="entry name" value="MdtA-like_C"/>
</dbReference>
<gene>
    <name evidence="8" type="ORF">ADN01_00890</name>
    <name evidence="7" type="ORF">LSAC_03066</name>
</gene>
<organism evidence="7">
    <name type="scientific">Levilinea saccharolytica</name>
    <dbReference type="NCBI Taxonomy" id="229921"/>
    <lineage>
        <taxon>Bacteria</taxon>
        <taxon>Bacillati</taxon>
        <taxon>Chloroflexota</taxon>
        <taxon>Anaerolineae</taxon>
        <taxon>Anaerolineales</taxon>
        <taxon>Anaerolineaceae</taxon>
        <taxon>Levilinea</taxon>
    </lineage>
</organism>
<dbReference type="PANTHER" id="PTHR32347">
    <property type="entry name" value="EFFLUX SYSTEM COMPONENT YKNX-RELATED"/>
    <property type="match status" value="1"/>
</dbReference>
<evidence type="ECO:0000256" key="2">
    <source>
        <dbReference type="ARBA" id="ARBA00009477"/>
    </source>
</evidence>
<dbReference type="AlphaFoldDB" id="A0A0M9U2X1"/>
<evidence type="ECO:0000256" key="4">
    <source>
        <dbReference type="SAM" id="Coils"/>
    </source>
</evidence>
<reference evidence="7" key="1">
    <citation type="journal article" date="2015" name="Genome Announc.">
        <title>Draft Genome Sequences of Anaerolinea thermolimosa IMO-1, Bellilinea caldifistulae GOMI-1, Leptolinea tardivitalis YMTK-2, Levilinea saccharolytica KIBI-1, Longilinea arvoryzae KOME-1, Previously Described as Members of the Class Anaerolineae (Chloroflexi).</title>
        <authorList>
            <person name="Matsuura N."/>
            <person name="Tourlousse M.D."/>
            <person name="Ohashi A."/>
            <person name="Hugenholtz P."/>
            <person name="Sekiguchi Y."/>
        </authorList>
    </citation>
    <scope>NUCLEOTIDE SEQUENCE</scope>
    <source>
        <strain evidence="7">KIBI-1</strain>
    </source>
</reference>
<dbReference type="GO" id="GO:0016020">
    <property type="term" value="C:membrane"/>
    <property type="evidence" value="ECO:0007669"/>
    <property type="project" value="InterPro"/>
</dbReference>
<name>A0A0M9U2X1_9CHLR</name>
<dbReference type="NCBIfam" id="TIGR01730">
    <property type="entry name" value="RND_mfp"/>
    <property type="match status" value="1"/>
</dbReference>
<dbReference type="Pfam" id="PF25917">
    <property type="entry name" value="BSH_RND"/>
    <property type="match status" value="1"/>
</dbReference>
<evidence type="ECO:0000313" key="7">
    <source>
        <dbReference type="EMBL" id="GAP19166.1"/>
    </source>
</evidence>
<dbReference type="Proteomes" id="UP000050501">
    <property type="component" value="Unassembled WGS sequence"/>
</dbReference>
<evidence type="ECO:0000259" key="6">
    <source>
        <dbReference type="Pfam" id="PF25967"/>
    </source>
</evidence>
<dbReference type="RefSeq" id="WP_062419468.1">
    <property type="nucleotide sequence ID" value="NZ_BBXZ01000161.1"/>
</dbReference>
<dbReference type="Gene3D" id="2.40.50.100">
    <property type="match status" value="1"/>
</dbReference>
<dbReference type="Gene3D" id="2.40.30.170">
    <property type="match status" value="1"/>
</dbReference>
<evidence type="ECO:0000256" key="1">
    <source>
        <dbReference type="ARBA" id="ARBA00004196"/>
    </source>
</evidence>
<keyword evidence="9" id="KW-1185">Reference proteome</keyword>
<keyword evidence="3 4" id="KW-0175">Coiled coil</keyword>
<feature type="coiled-coil region" evidence="4">
    <location>
        <begin position="228"/>
        <end position="290"/>
    </location>
</feature>
<dbReference type="InterPro" id="IPR050465">
    <property type="entry name" value="UPF0194_transport"/>
</dbReference>
<dbReference type="Pfam" id="PF25967">
    <property type="entry name" value="RND-MFP_C"/>
    <property type="match status" value="1"/>
</dbReference>
<sequence>MKRKTVIIILITAVAVLGLGFGVWQSGKAVPSNAAQTAGDYQTATVRRGNITVTVSGTGNVVPSKTANLGFAVSGEIAELNVQVGDTVKAGQTLARLKNTAALALEVQSQQVAVQSAEKNLLELTANANANLAQAVIDLASAEAAYEDAKIHLRTKGQGRCEQAVTETYYYEWLDWQVQIIPWQKELEDGNSKYGKDYILEQLKPLWSKSDQAYINYTYCQTFTDAEIEASQAALQVAKANLQQKTRDYESLKANNGIDSTALEIAQASLKNAQLQLLQAQNNLDGAAITAPMDGSVTAVNGDIGEIVNPGTLITLIDLESPQVQVNIDETDLANFAVGCLAQITFESIPGQTFSGVVTQVSPTLIESNSGSSLQGYVSLNQSKTLSGKNLPIGLTASVEVTYGEAQNALVVAAQAVYPPKDGGKPYVYILNTQVQPEKREIELGLKTVALAEIKSGLSEGEKVIISEVENQ</sequence>
<protein>
    <submittedName>
        <fullName evidence="7">RND family efflux transporter, MFP subunit</fullName>
    </submittedName>
</protein>
<dbReference type="GO" id="GO:0030313">
    <property type="term" value="C:cell envelope"/>
    <property type="evidence" value="ECO:0007669"/>
    <property type="project" value="UniProtKB-SubCell"/>
</dbReference>
<dbReference type="InterPro" id="IPR058625">
    <property type="entry name" value="MdtA-like_BSH"/>
</dbReference>
<comment type="similarity">
    <text evidence="2">Belongs to the membrane fusion protein (MFP) (TC 8.A.1) family.</text>
</comment>
<comment type="subcellular location">
    <subcellularLocation>
        <location evidence="1">Cell envelope</location>
    </subcellularLocation>
</comment>
<dbReference type="Gene3D" id="2.40.420.20">
    <property type="match status" value="1"/>
</dbReference>
<dbReference type="STRING" id="229921.ADN01_00890"/>
<dbReference type="GO" id="GO:0022857">
    <property type="term" value="F:transmembrane transporter activity"/>
    <property type="evidence" value="ECO:0007669"/>
    <property type="project" value="InterPro"/>
</dbReference>
<dbReference type="OrthoDB" id="140298at2"/>
<evidence type="ECO:0000256" key="3">
    <source>
        <dbReference type="ARBA" id="ARBA00023054"/>
    </source>
</evidence>
<reference evidence="8 9" key="2">
    <citation type="submission" date="2015-07" db="EMBL/GenBank/DDBJ databases">
        <title>Genome sequence of Levilinea saccharolytica DSM 16555.</title>
        <authorList>
            <person name="Hemp J."/>
            <person name="Ward L.M."/>
            <person name="Pace L.A."/>
            <person name="Fischer W.W."/>
        </authorList>
    </citation>
    <scope>NUCLEOTIDE SEQUENCE [LARGE SCALE GENOMIC DNA]</scope>
    <source>
        <strain evidence="8 9">KIBI-1</strain>
    </source>
</reference>
<dbReference type="SUPFAM" id="SSF111369">
    <property type="entry name" value="HlyD-like secretion proteins"/>
    <property type="match status" value="2"/>
</dbReference>